<dbReference type="Gene3D" id="3.60.10.10">
    <property type="entry name" value="Endonuclease/exonuclease/phosphatase"/>
    <property type="match status" value="1"/>
</dbReference>
<keyword evidence="1" id="KW-1185">Reference proteome</keyword>
<accession>A0ABM1BJ72</accession>
<evidence type="ECO:0000313" key="1">
    <source>
        <dbReference type="Proteomes" id="UP000694941"/>
    </source>
</evidence>
<dbReference type="PANTHER" id="PTHR23227:SF67">
    <property type="entry name" value="CRANIOFACIAL DEVELOPMENT PROTEIN 2-LIKE"/>
    <property type="match status" value="1"/>
</dbReference>
<proteinExistence type="predicted"/>
<gene>
    <name evidence="2" type="primary">LOC106467275</name>
</gene>
<dbReference type="RefSeq" id="XP_013783062.1">
    <property type="nucleotide sequence ID" value="XM_013927608.1"/>
</dbReference>
<protein>
    <submittedName>
        <fullName evidence="2">Uncharacterized protein LOC106467275</fullName>
    </submittedName>
</protein>
<name>A0ABM1BJ72_LIMPO</name>
<dbReference type="PANTHER" id="PTHR23227">
    <property type="entry name" value="BUCENTAUR RELATED"/>
    <property type="match status" value="1"/>
</dbReference>
<dbReference type="InterPro" id="IPR027124">
    <property type="entry name" value="Swc5/CFDP1/2"/>
</dbReference>
<dbReference type="Proteomes" id="UP000694941">
    <property type="component" value="Unplaced"/>
</dbReference>
<dbReference type="GeneID" id="106467275"/>
<reference evidence="2" key="1">
    <citation type="submission" date="2025-08" db="UniProtKB">
        <authorList>
            <consortium name="RefSeq"/>
        </authorList>
    </citation>
    <scope>IDENTIFICATION</scope>
    <source>
        <tissue evidence="2">Muscle</tissue>
    </source>
</reference>
<dbReference type="InterPro" id="IPR036691">
    <property type="entry name" value="Endo/exonu/phosph_ase_sf"/>
</dbReference>
<evidence type="ECO:0000313" key="2">
    <source>
        <dbReference type="RefSeq" id="XP_013783062.1"/>
    </source>
</evidence>
<organism evidence="1 2">
    <name type="scientific">Limulus polyphemus</name>
    <name type="common">Atlantic horseshoe crab</name>
    <dbReference type="NCBI Taxonomy" id="6850"/>
    <lineage>
        <taxon>Eukaryota</taxon>
        <taxon>Metazoa</taxon>
        <taxon>Ecdysozoa</taxon>
        <taxon>Arthropoda</taxon>
        <taxon>Chelicerata</taxon>
        <taxon>Merostomata</taxon>
        <taxon>Xiphosura</taxon>
        <taxon>Limulidae</taxon>
        <taxon>Limulus</taxon>
    </lineage>
</organism>
<sequence length="126" mass="14863">MKEKMVEVKRLSDRVMVVKLGTECGMLNVICAYALQMRCSYKEKEEFREVLDKAMQSIHREELVAMKINLNGHIGQYRGGYEKRHGEHGYGQRNKEDKEILQMVQAHDLIIVNTFFQKNNIQKWKC</sequence>